<dbReference type="Pfam" id="PF00069">
    <property type="entry name" value="Pkinase"/>
    <property type="match status" value="1"/>
</dbReference>
<gene>
    <name evidence="2" type="ORF">COT24_03165</name>
</gene>
<dbReference type="InterPro" id="IPR000719">
    <property type="entry name" value="Prot_kinase_dom"/>
</dbReference>
<dbReference type="GO" id="GO:0005524">
    <property type="term" value="F:ATP binding"/>
    <property type="evidence" value="ECO:0007669"/>
    <property type="project" value="InterPro"/>
</dbReference>
<dbReference type="GO" id="GO:0004672">
    <property type="term" value="F:protein kinase activity"/>
    <property type="evidence" value="ECO:0007669"/>
    <property type="project" value="InterPro"/>
</dbReference>
<dbReference type="AlphaFoldDB" id="A0A2H0YVH4"/>
<protein>
    <recommendedName>
        <fullName evidence="1">Protein kinase domain-containing protein</fullName>
    </recommendedName>
</protein>
<comment type="caution">
    <text evidence="2">The sequence shown here is derived from an EMBL/GenBank/DDBJ whole genome shotgun (WGS) entry which is preliminary data.</text>
</comment>
<evidence type="ECO:0000259" key="1">
    <source>
        <dbReference type="PROSITE" id="PS50011"/>
    </source>
</evidence>
<sequence>MIDFETVKVTPDFEREAGQEFTKEEQEQLARQILEEQYQRRENLGKGKAAEVWMGDSPAFGEKICVKTNYNPEMAVNSPSREFNLQQDFYNAGVRVPKVWMLIEKKDDSSPVSQGVIVMETIKGSNLEELLKQMEAEGKKFTAVEHQKIKDDIEQQIGTAHEAGLYHRDLHFRNVMIDEELKVYLIDFGDATTALASTPDSEIYSTDTFRNGKPVRIVFPKDENVLGKFSREVVKRDLIEKAA</sequence>
<name>A0A2H0YVH4_9BACT</name>
<evidence type="ECO:0000313" key="2">
    <source>
        <dbReference type="EMBL" id="PIS42497.1"/>
    </source>
</evidence>
<dbReference type="SUPFAM" id="SSF56112">
    <property type="entry name" value="Protein kinase-like (PK-like)"/>
    <property type="match status" value="1"/>
</dbReference>
<dbReference type="Proteomes" id="UP000231542">
    <property type="component" value="Unassembled WGS sequence"/>
</dbReference>
<feature type="domain" description="Protein kinase" evidence="1">
    <location>
        <begin position="38"/>
        <end position="243"/>
    </location>
</feature>
<proteinExistence type="predicted"/>
<organism evidence="2 3">
    <name type="scientific">Candidatus Kerfeldbacteria bacterium CG08_land_8_20_14_0_20_40_16</name>
    <dbReference type="NCBI Taxonomy" id="2014244"/>
    <lineage>
        <taxon>Bacteria</taxon>
        <taxon>Candidatus Kerfeldiibacteriota</taxon>
    </lineage>
</organism>
<dbReference type="PROSITE" id="PS50011">
    <property type="entry name" value="PROTEIN_KINASE_DOM"/>
    <property type="match status" value="1"/>
</dbReference>
<dbReference type="InterPro" id="IPR011009">
    <property type="entry name" value="Kinase-like_dom_sf"/>
</dbReference>
<dbReference type="SMART" id="SM00220">
    <property type="entry name" value="S_TKc"/>
    <property type="match status" value="1"/>
</dbReference>
<dbReference type="EMBL" id="PEXU01000039">
    <property type="protein sequence ID" value="PIS42497.1"/>
    <property type="molecule type" value="Genomic_DNA"/>
</dbReference>
<evidence type="ECO:0000313" key="3">
    <source>
        <dbReference type="Proteomes" id="UP000231542"/>
    </source>
</evidence>
<accession>A0A2H0YVH4</accession>
<reference evidence="2 3" key="1">
    <citation type="submission" date="2017-09" db="EMBL/GenBank/DDBJ databases">
        <title>Depth-based differentiation of microbial function through sediment-hosted aquifers and enrichment of novel symbionts in the deep terrestrial subsurface.</title>
        <authorList>
            <person name="Probst A.J."/>
            <person name="Ladd B."/>
            <person name="Jarett J.K."/>
            <person name="Geller-Mcgrath D.E."/>
            <person name="Sieber C.M."/>
            <person name="Emerson J.B."/>
            <person name="Anantharaman K."/>
            <person name="Thomas B.C."/>
            <person name="Malmstrom R."/>
            <person name="Stieglmeier M."/>
            <person name="Klingl A."/>
            <person name="Woyke T."/>
            <person name="Ryan C.M."/>
            <person name="Banfield J.F."/>
        </authorList>
    </citation>
    <scope>NUCLEOTIDE SEQUENCE [LARGE SCALE GENOMIC DNA]</scope>
    <source>
        <strain evidence="2">CG08_land_8_20_14_0_20_40_16</strain>
    </source>
</reference>
<dbReference type="Gene3D" id="1.10.510.10">
    <property type="entry name" value="Transferase(Phosphotransferase) domain 1"/>
    <property type="match status" value="1"/>
</dbReference>